<evidence type="ECO:0000256" key="2">
    <source>
        <dbReference type="ARBA" id="ARBA00022801"/>
    </source>
</evidence>
<dbReference type="SUPFAM" id="SSF49785">
    <property type="entry name" value="Galactose-binding domain-like"/>
    <property type="match status" value="1"/>
</dbReference>
<evidence type="ECO:0000259" key="5">
    <source>
        <dbReference type="PROSITE" id="PS51762"/>
    </source>
</evidence>
<dbReference type="Gene3D" id="2.60.120.200">
    <property type="match status" value="1"/>
</dbReference>
<accession>A0A1T4NH64</accession>
<evidence type="ECO:0000256" key="4">
    <source>
        <dbReference type="SAM" id="SignalP"/>
    </source>
</evidence>
<dbReference type="CDD" id="cd08023">
    <property type="entry name" value="GH16_laminarinase_like"/>
    <property type="match status" value="1"/>
</dbReference>
<dbReference type="Gene3D" id="2.60.120.260">
    <property type="entry name" value="Galactose-binding domain-like"/>
    <property type="match status" value="1"/>
</dbReference>
<reference evidence="6 7" key="1">
    <citation type="submission" date="2017-02" db="EMBL/GenBank/DDBJ databases">
        <authorList>
            <person name="Peterson S.W."/>
        </authorList>
    </citation>
    <scope>NUCLEOTIDE SEQUENCE [LARGE SCALE GENOMIC DNA]</scope>
    <source>
        <strain evidence="6 7">ATCC 17233</strain>
    </source>
</reference>
<dbReference type="Proteomes" id="UP000189857">
    <property type="component" value="Unassembled WGS sequence"/>
</dbReference>
<keyword evidence="4" id="KW-0732">Signal</keyword>
<evidence type="ECO:0000256" key="1">
    <source>
        <dbReference type="ARBA" id="ARBA00006865"/>
    </source>
</evidence>
<dbReference type="Pfam" id="PF02018">
    <property type="entry name" value="CBM_4_9"/>
    <property type="match status" value="1"/>
</dbReference>
<keyword evidence="2" id="KW-0378">Hydrolase</keyword>
<feature type="region of interest" description="Disordered" evidence="3">
    <location>
        <begin position="23"/>
        <end position="66"/>
    </location>
</feature>
<dbReference type="GO" id="GO:0004553">
    <property type="term" value="F:hydrolase activity, hydrolyzing O-glycosyl compounds"/>
    <property type="evidence" value="ECO:0007669"/>
    <property type="project" value="InterPro"/>
</dbReference>
<name>A0A1T4NH64_9FIRM</name>
<dbReference type="PROSITE" id="PS51762">
    <property type="entry name" value="GH16_2"/>
    <property type="match status" value="1"/>
</dbReference>
<protein>
    <submittedName>
        <fullName evidence="6">Beta-glucanase, GH16 family</fullName>
    </submittedName>
</protein>
<dbReference type="InterPro" id="IPR000757">
    <property type="entry name" value="Beta-glucanase-like"/>
</dbReference>
<dbReference type="EMBL" id="FUXA01000009">
    <property type="protein sequence ID" value="SJZ78671.1"/>
    <property type="molecule type" value="Genomic_DNA"/>
</dbReference>
<dbReference type="InterPro" id="IPR050546">
    <property type="entry name" value="Glycosyl_Hydrlase_16"/>
</dbReference>
<feature type="chain" id="PRO_5010538355" evidence="4">
    <location>
        <begin position="24"/>
        <end position="496"/>
    </location>
</feature>
<organism evidence="6 7">
    <name type="scientific">Eubacterium ruminantium</name>
    <dbReference type="NCBI Taxonomy" id="42322"/>
    <lineage>
        <taxon>Bacteria</taxon>
        <taxon>Bacillati</taxon>
        <taxon>Bacillota</taxon>
        <taxon>Clostridia</taxon>
        <taxon>Eubacteriales</taxon>
        <taxon>Eubacteriaceae</taxon>
        <taxon>Eubacterium</taxon>
    </lineage>
</organism>
<comment type="similarity">
    <text evidence="1">Belongs to the glycosyl hydrolase 16 family.</text>
</comment>
<gene>
    <name evidence="6" type="ORF">SAMN02745110_01588</name>
</gene>
<sequence length="496" mass="56504">MRKKSRKLATLFFAALMAGSALGGCGKKSNNNNENSSAPATSDKTVTESTETSTVTVNTPPSTDVAEEDVPVPAGYHLVWHDEFNGTELNPDDWNYETHEAGWVNHELQEYVPSKDYAYVKDGELVIQPVKTVDENGNTAYFSGRVNTQNKHDYKYGKVEARLKVPTGKGFLPAFWMMPQDEQFYGQWPRCGEIDIMEVLGDSTNTLYGTLHFGEPHKQRQGTFTLTEGNFAEEYHTFAIEWEPGEIRWYCDDVQYFATNDWFTKAGGQIKGKPYPAPFNQPFHVILNVAVGGDWPGNPDDTTPFDERASMKVDYVRFYQKESYDENVEKPVDKLVMREADENGNFIYNGDFSENEDLSDDENWKFILLAGGDGKAEIKNNEIIISSNSEGTEEYSVQLVQPQMPMEKGARYRLSFEACSEEPRQMKIGISAPDVDWIRYFKDTTVELTEEWQEYSFEFKMTEESDDNGRVEFNMGKQGSTATIHIKNVRLEKIEE</sequence>
<dbReference type="RefSeq" id="WP_078787431.1">
    <property type="nucleotide sequence ID" value="NZ_FMTO01000008.1"/>
</dbReference>
<evidence type="ECO:0000313" key="7">
    <source>
        <dbReference type="Proteomes" id="UP000189857"/>
    </source>
</evidence>
<dbReference type="Pfam" id="PF00722">
    <property type="entry name" value="Glyco_hydro_16"/>
    <property type="match status" value="1"/>
</dbReference>
<evidence type="ECO:0000313" key="6">
    <source>
        <dbReference type="EMBL" id="SJZ78671.1"/>
    </source>
</evidence>
<dbReference type="InterPro" id="IPR008979">
    <property type="entry name" value="Galactose-bd-like_sf"/>
</dbReference>
<dbReference type="PANTHER" id="PTHR10963">
    <property type="entry name" value="GLYCOSYL HYDROLASE-RELATED"/>
    <property type="match status" value="1"/>
</dbReference>
<feature type="signal peptide" evidence="4">
    <location>
        <begin position="1"/>
        <end position="23"/>
    </location>
</feature>
<dbReference type="GO" id="GO:0005975">
    <property type="term" value="P:carbohydrate metabolic process"/>
    <property type="evidence" value="ECO:0007669"/>
    <property type="project" value="InterPro"/>
</dbReference>
<dbReference type="InterPro" id="IPR003305">
    <property type="entry name" value="CenC_carb-bd"/>
</dbReference>
<dbReference type="InterPro" id="IPR013320">
    <property type="entry name" value="ConA-like_dom_sf"/>
</dbReference>
<proteinExistence type="inferred from homology"/>
<feature type="domain" description="GH16" evidence="5">
    <location>
        <begin position="65"/>
        <end position="324"/>
    </location>
</feature>
<dbReference type="PROSITE" id="PS51257">
    <property type="entry name" value="PROKAR_LIPOPROTEIN"/>
    <property type="match status" value="1"/>
</dbReference>
<dbReference type="PANTHER" id="PTHR10963:SF55">
    <property type="entry name" value="GLYCOSIDE HYDROLASE FAMILY 16 PROTEIN"/>
    <property type="match status" value="1"/>
</dbReference>
<feature type="compositionally biased region" description="Low complexity" evidence="3">
    <location>
        <begin position="29"/>
        <end position="64"/>
    </location>
</feature>
<dbReference type="SUPFAM" id="SSF49899">
    <property type="entry name" value="Concanavalin A-like lectins/glucanases"/>
    <property type="match status" value="1"/>
</dbReference>
<keyword evidence="7" id="KW-1185">Reference proteome</keyword>
<dbReference type="AlphaFoldDB" id="A0A1T4NH64"/>
<evidence type="ECO:0000256" key="3">
    <source>
        <dbReference type="SAM" id="MobiDB-lite"/>
    </source>
</evidence>